<reference evidence="2" key="1">
    <citation type="journal article" date="2023" name="Mol. Biol. Evol.">
        <title>Third-Generation Sequencing Reveals the Adaptive Role of the Epigenome in Three Deep-Sea Polychaetes.</title>
        <authorList>
            <person name="Perez M."/>
            <person name="Aroh O."/>
            <person name="Sun Y."/>
            <person name="Lan Y."/>
            <person name="Juniper S.K."/>
            <person name="Young C.R."/>
            <person name="Angers B."/>
            <person name="Qian P.Y."/>
        </authorList>
    </citation>
    <scope>NUCLEOTIDE SEQUENCE</scope>
    <source>
        <strain evidence="2">R07B-5</strain>
    </source>
</reference>
<dbReference type="EMBL" id="JAODUO010000847">
    <property type="protein sequence ID" value="KAK2173857.1"/>
    <property type="molecule type" value="Genomic_DNA"/>
</dbReference>
<protein>
    <recommendedName>
        <fullName evidence="4">Secreted protein</fullName>
    </recommendedName>
</protein>
<feature type="signal peptide" evidence="1">
    <location>
        <begin position="1"/>
        <end position="27"/>
    </location>
</feature>
<proteinExistence type="predicted"/>
<feature type="chain" id="PRO_5041958050" description="Secreted protein" evidence="1">
    <location>
        <begin position="28"/>
        <end position="108"/>
    </location>
</feature>
<gene>
    <name evidence="2" type="ORF">NP493_847g01065</name>
</gene>
<accession>A0AAD9NKP5</accession>
<evidence type="ECO:0000313" key="2">
    <source>
        <dbReference type="EMBL" id="KAK2173857.1"/>
    </source>
</evidence>
<evidence type="ECO:0008006" key="4">
    <source>
        <dbReference type="Google" id="ProtNLM"/>
    </source>
</evidence>
<sequence length="108" mass="12560">MIIFHISLNVTRLLSVASVCVITGTHQSECHRTDCHRAVICQCECHQSEFHQPEWHQSKCHQSSLCVTSLSVNCQHIFLMVYQVIVHLSFCPSIRETKQHLHLQYLYL</sequence>
<dbReference type="AlphaFoldDB" id="A0AAD9NKP5"/>
<organism evidence="2 3">
    <name type="scientific">Ridgeia piscesae</name>
    <name type="common">Tubeworm</name>
    <dbReference type="NCBI Taxonomy" id="27915"/>
    <lineage>
        <taxon>Eukaryota</taxon>
        <taxon>Metazoa</taxon>
        <taxon>Spiralia</taxon>
        <taxon>Lophotrochozoa</taxon>
        <taxon>Annelida</taxon>
        <taxon>Polychaeta</taxon>
        <taxon>Sedentaria</taxon>
        <taxon>Canalipalpata</taxon>
        <taxon>Sabellida</taxon>
        <taxon>Siboglinidae</taxon>
        <taxon>Ridgeia</taxon>
    </lineage>
</organism>
<comment type="caution">
    <text evidence="2">The sequence shown here is derived from an EMBL/GenBank/DDBJ whole genome shotgun (WGS) entry which is preliminary data.</text>
</comment>
<evidence type="ECO:0000313" key="3">
    <source>
        <dbReference type="Proteomes" id="UP001209878"/>
    </source>
</evidence>
<dbReference type="Proteomes" id="UP001209878">
    <property type="component" value="Unassembled WGS sequence"/>
</dbReference>
<name>A0AAD9NKP5_RIDPI</name>
<keyword evidence="3" id="KW-1185">Reference proteome</keyword>
<evidence type="ECO:0000256" key="1">
    <source>
        <dbReference type="SAM" id="SignalP"/>
    </source>
</evidence>
<keyword evidence="1" id="KW-0732">Signal</keyword>